<feature type="transmembrane region" description="Helical" evidence="9">
    <location>
        <begin position="74"/>
        <end position="102"/>
    </location>
</feature>
<feature type="transmembrane region" description="Helical" evidence="9">
    <location>
        <begin position="155"/>
        <end position="173"/>
    </location>
</feature>
<feature type="transmembrane region" description="Helical" evidence="9">
    <location>
        <begin position="378"/>
        <end position="395"/>
    </location>
</feature>
<sequence>MDESAASAPDVFADNPSSSSAPQHEDGTRDTQTYREHLEHVTKLTYPIVLSEIFQNLLPVVDIAFVGQLGKEELAAAALATVWFNLWNATFLGFLTAIDTLLSQSFGAKQKDNFAICAGNSLVIVLLATFVVAGIIALCGPAMKLFNQDPGLADAAGRFAFRLIPGLFPYYMTKVLVKFLQTQDILAPGVWLGLCANFMNVLFNWSLIFAAGLGIAGAPWATSMTRLSEFVIITSYLFLKKSSLFKETWPRMSRQNMTYEVLKPFWKLAISGALSITAEAWSFEVTTILAGLVGTVALDAHTITLTIATFIFLSFPFAIGIAASIRVGHLIGDQRPEDARRSAKASFMLSTSLQAVLSIVLWPCNDLLGNLFSSDEEVASLVAELIPISCIFMIGDAIQATSAGVLRGLGRQKMVLWLNILGFWAFAVPIGASLTFAVGLGVFGLWWGFVIGIYLSALISLWYLYYRVDWTEEARRTVKRLSAIVGGISTKDIEMTTEADGGVVKLTNSTSVGAEASD</sequence>
<organism evidence="10 11">
    <name type="scientific">Thalassiosira oceanica</name>
    <name type="common">Marine diatom</name>
    <dbReference type="NCBI Taxonomy" id="159749"/>
    <lineage>
        <taxon>Eukaryota</taxon>
        <taxon>Sar</taxon>
        <taxon>Stramenopiles</taxon>
        <taxon>Ochrophyta</taxon>
        <taxon>Bacillariophyta</taxon>
        <taxon>Coscinodiscophyceae</taxon>
        <taxon>Thalassiosirophycidae</taxon>
        <taxon>Thalassiosirales</taxon>
        <taxon>Thalassiosiraceae</taxon>
        <taxon>Thalassiosira</taxon>
    </lineage>
</organism>
<name>K0TG45_THAOC</name>
<evidence type="ECO:0000313" key="10">
    <source>
        <dbReference type="EMBL" id="EJK72581.1"/>
    </source>
</evidence>
<comment type="caution">
    <text evidence="10">The sequence shown here is derived from an EMBL/GenBank/DDBJ whole genome shotgun (WGS) entry which is preliminary data.</text>
</comment>
<dbReference type="OMA" id="WFFVWKL"/>
<feature type="transmembrane region" description="Helical" evidence="9">
    <location>
        <begin position="114"/>
        <end position="143"/>
    </location>
</feature>
<keyword evidence="6 9" id="KW-1133">Transmembrane helix</keyword>
<dbReference type="NCBIfam" id="TIGR00797">
    <property type="entry name" value="matE"/>
    <property type="match status" value="1"/>
</dbReference>
<keyword evidence="5 9" id="KW-0812">Transmembrane</keyword>
<keyword evidence="7 9" id="KW-0472">Membrane</keyword>
<dbReference type="Proteomes" id="UP000266841">
    <property type="component" value="Unassembled WGS sequence"/>
</dbReference>
<keyword evidence="11" id="KW-1185">Reference proteome</keyword>
<dbReference type="InterPro" id="IPR002528">
    <property type="entry name" value="MATE_fam"/>
</dbReference>
<evidence type="ECO:0000256" key="7">
    <source>
        <dbReference type="ARBA" id="ARBA00023136"/>
    </source>
</evidence>
<dbReference type="GO" id="GO:0015297">
    <property type="term" value="F:antiporter activity"/>
    <property type="evidence" value="ECO:0007669"/>
    <property type="project" value="InterPro"/>
</dbReference>
<evidence type="ECO:0000256" key="6">
    <source>
        <dbReference type="ARBA" id="ARBA00022989"/>
    </source>
</evidence>
<dbReference type="EMBL" id="AGNL01005620">
    <property type="protein sequence ID" value="EJK72581.1"/>
    <property type="molecule type" value="Genomic_DNA"/>
</dbReference>
<dbReference type="GO" id="GO:0042910">
    <property type="term" value="F:xenobiotic transmembrane transporter activity"/>
    <property type="evidence" value="ECO:0007669"/>
    <property type="project" value="InterPro"/>
</dbReference>
<evidence type="ECO:0000256" key="2">
    <source>
        <dbReference type="ARBA" id="ARBA00010199"/>
    </source>
</evidence>
<keyword evidence="3" id="KW-0813">Transport</keyword>
<dbReference type="OrthoDB" id="2126698at2759"/>
<comment type="similarity">
    <text evidence="2">Belongs to the multi antimicrobial extrusion (MATE) (TC 2.A.66.1) family.</text>
</comment>
<dbReference type="PANTHER" id="PTHR11206">
    <property type="entry name" value="MULTIDRUG RESISTANCE PROTEIN"/>
    <property type="match status" value="1"/>
</dbReference>
<feature type="transmembrane region" description="Helical" evidence="9">
    <location>
        <begin position="416"/>
        <end position="439"/>
    </location>
</feature>
<proteinExistence type="inferred from homology"/>
<dbReference type="CDD" id="cd13132">
    <property type="entry name" value="MATE_eukaryotic"/>
    <property type="match status" value="1"/>
</dbReference>
<reference evidence="10 11" key="1">
    <citation type="journal article" date="2012" name="Genome Biol.">
        <title>Genome and low-iron response of an oceanic diatom adapted to chronic iron limitation.</title>
        <authorList>
            <person name="Lommer M."/>
            <person name="Specht M."/>
            <person name="Roy A.S."/>
            <person name="Kraemer L."/>
            <person name="Andreson R."/>
            <person name="Gutowska M.A."/>
            <person name="Wolf J."/>
            <person name="Bergner S.V."/>
            <person name="Schilhabel M.B."/>
            <person name="Klostermeier U.C."/>
            <person name="Beiko R.G."/>
            <person name="Rosenstiel P."/>
            <person name="Hippler M."/>
            <person name="Laroche J."/>
        </authorList>
    </citation>
    <scope>NUCLEOTIDE SEQUENCE [LARGE SCALE GENOMIC DNA]</scope>
    <source>
        <strain evidence="10 11">CCMP1005</strain>
    </source>
</reference>
<protein>
    <recommendedName>
        <fullName evidence="12">Multidrug and toxin extrusion protein</fullName>
    </recommendedName>
</protein>
<feature type="transmembrane region" description="Helical" evidence="9">
    <location>
        <begin position="345"/>
        <end position="363"/>
    </location>
</feature>
<gene>
    <name evidence="10" type="ORF">THAOC_05875</name>
</gene>
<evidence type="ECO:0000256" key="4">
    <source>
        <dbReference type="ARBA" id="ARBA00022475"/>
    </source>
</evidence>
<dbReference type="InterPro" id="IPR045069">
    <property type="entry name" value="MATE_euk"/>
</dbReference>
<evidence type="ECO:0000313" key="11">
    <source>
        <dbReference type="Proteomes" id="UP000266841"/>
    </source>
</evidence>
<accession>K0TG45</accession>
<dbReference type="GO" id="GO:1990961">
    <property type="term" value="P:xenobiotic detoxification by transmembrane export across the plasma membrane"/>
    <property type="evidence" value="ECO:0007669"/>
    <property type="project" value="InterPro"/>
</dbReference>
<evidence type="ECO:0008006" key="12">
    <source>
        <dbReference type="Google" id="ProtNLM"/>
    </source>
</evidence>
<evidence type="ECO:0000256" key="3">
    <source>
        <dbReference type="ARBA" id="ARBA00022448"/>
    </source>
</evidence>
<feature type="region of interest" description="Disordered" evidence="8">
    <location>
        <begin position="1"/>
        <end position="30"/>
    </location>
</feature>
<dbReference type="Pfam" id="PF01554">
    <property type="entry name" value="MatE"/>
    <property type="match status" value="2"/>
</dbReference>
<evidence type="ECO:0000256" key="1">
    <source>
        <dbReference type="ARBA" id="ARBA00004651"/>
    </source>
</evidence>
<comment type="subcellular location">
    <subcellularLocation>
        <location evidence="1">Cell membrane</location>
        <topology evidence="1">Multi-pass membrane protein</topology>
    </subcellularLocation>
</comment>
<dbReference type="eggNOG" id="KOG1347">
    <property type="taxonomic scope" value="Eukaryota"/>
</dbReference>
<dbReference type="PIRSF" id="PIRSF006603">
    <property type="entry name" value="DinF"/>
    <property type="match status" value="1"/>
</dbReference>
<dbReference type="GO" id="GO:0005886">
    <property type="term" value="C:plasma membrane"/>
    <property type="evidence" value="ECO:0007669"/>
    <property type="project" value="UniProtKB-SubCell"/>
</dbReference>
<keyword evidence="4" id="KW-1003">Cell membrane</keyword>
<feature type="transmembrane region" description="Helical" evidence="9">
    <location>
        <begin position="445"/>
        <end position="466"/>
    </location>
</feature>
<evidence type="ECO:0000256" key="8">
    <source>
        <dbReference type="SAM" id="MobiDB-lite"/>
    </source>
</evidence>
<evidence type="ECO:0000256" key="5">
    <source>
        <dbReference type="ARBA" id="ARBA00022692"/>
    </source>
</evidence>
<feature type="transmembrane region" description="Helical" evidence="9">
    <location>
        <begin position="303"/>
        <end position="325"/>
    </location>
</feature>
<dbReference type="AlphaFoldDB" id="K0TG45"/>
<dbReference type="InterPro" id="IPR048279">
    <property type="entry name" value="MdtK-like"/>
</dbReference>
<evidence type="ECO:0000256" key="9">
    <source>
        <dbReference type="SAM" id="Phobius"/>
    </source>
</evidence>